<feature type="binding site" evidence="5">
    <location>
        <position position="98"/>
    </location>
    <ligand>
        <name>NAD(+)</name>
        <dbReference type="ChEBI" id="CHEBI:57540"/>
    </ligand>
</feature>
<feature type="binding site" evidence="5">
    <location>
        <begin position="11"/>
        <end position="16"/>
    </location>
    <ligand>
        <name>NAD(+)</name>
        <dbReference type="ChEBI" id="CHEBI:57540"/>
    </ligand>
</feature>
<feature type="site" description="Important for catalytic activity" evidence="4">
    <location>
        <position position="141"/>
    </location>
</feature>
<gene>
    <name evidence="8" type="ORF">BTO28_08220</name>
</gene>
<dbReference type="InterPro" id="IPR008927">
    <property type="entry name" value="6-PGluconate_DH-like_C_sf"/>
</dbReference>
<dbReference type="Pfam" id="PF02737">
    <property type="entry name" value="3HCDH_N"/>
    <property type="match status" value="1"/>
</dbReference>
<evidence type="ECO:0000256" key="3">
    <source>
        <dbReference type="ARBA" id="ARBA00023002"/>
    </source>
</evidence>
<dbReference type="PIRSF" id="PIRSF000105">
    <property type="entry name" value="HCDH"/>
    <property type="match status" value="1"/>
</dbReference>
<evidence type="ECO:0000313" key="9">
    <source>
        <dbReference type="Proteomes" id="UP000188613"/>
    </source>
</evidence>
<dbReference type="OrthoDB" id="9771883at2"/>
<dbReference type="Proteomes" id="UP000188613">
    <property type="component" value="Unassembled WGS sequence"/>
</dbReference>
<evidence type="ECO:0000259" key="6">
    <source>
        <dbReference type="Pfam" id="PF00725"/>
    </source>
</evidence>
<evidence type="ECO:0000313" key="8">
    <source>
        <dbReference type="EMBL" id="OMP67299.1"/>
    </source>
</evidence>
<dbReference type="Pfam" id="PF00725">
    <property type="entry name" value="3HCDH"/>
    <property type="match status" value="1"/>
</dbReference>
<dbReference type="InterPro" id="IPR006108">
    <property type="entry name" value="3HC_DH_C"/>
</dbReference>
<feature type="binding site" evidence="5">
    <location>
        <position position="34"/>
    </location>
    <ligand>
        <name>NAD(+)</name>
        <dbReference type="ChEBI" id="CHEBI:57540"/>
    </ligand>
</feature>
<proteinExistence type="inferred from homology"/>
<feature type="binding site" evidence="5">
    <location>
        <position position="276"/>
    </location>
    <ligand>
        <name>NAD(+)</name>
        <dbReference type="ChEBI" id="CHEBI:57540"/>
    </ligand>
</feature>
<dbReference type="SUPFAM" id="SSF51735">
    <property type="entry name" value="NAD(P)-binding Rossmann-fold domains"/>
    <property type="match status" value="1"/>
</dbReference>
<feature type="binding site" evidence="5">
    <location>
        <position position="120"/>
    </location>
    <ligand>
        <name>NAD(+)</name>
        <dbReference type="ChEBI" id="CHEBI:57540"/>
    </ligand>
</feature>
<feature type="domain" description="3-hydroxyacyl-CoA dehydrogenase NAD binding" evidence="7">
    <location>
        <begin position="7"/>
        <end position="185"/>
    </location>
</feature>
<dbReference type="InterPro" id="IPR006176">
    <property type="entry name" value="3-OHacyl-CoA_DH_NAD-bd"/>
</dbReference>
<dbReference type="Gene3D" id="1.10.1040.10">
    <property type="entry name" value="N-(1-d-carboxylethyl)-l-norvaline Dehydrogenase, domain 2"/>
    <property type="match status" value="1"/>
</dbReference>
<accession>A0A1V2A8H2</accession>
<feature type="binding site" evidence="5">
    <location>
        <position position="144"/>
    </location>
    <ligand>
        <name>NAD(+)</name>
        <dbReference type="ChEBI" id="CHEBI:57540"/>
    </ligand>
</feature>
<dbReference type="InterPro" id="IPR022694">
    <property type="entry name" value="3-OHacyl-CoA_DH"/>
</dbReference>
<keyword evidence="9" id="KW-1185">Reference proteome</keyword>
<organism evidence="8 9">
    <name type="scientific">Domibacillus epiphyticus</name>
    <dbReference type="NCBI Taxonomy" id="1714355"/>
    <lineage>
        <taxon>Bacteria</taxon>
        <taxon>Bacillati</taxon>
        <taxon>Bacillota</taxon>
        <taxon>Bacilli</taxon>
        <taxon>Bacillales</taxon>
        <taxon>Bacillaceae</taxon>
        <taxon>Domibacillus</taxon>
    </lineage>
</organism>
<dbReference type="EMBL" id="MSFI01000011">
    <property type="protein sequence ID" value="OMP67299.1"/>
    <property type="molecule type" value="Genomic_DNA"/>
</dbReference>
<dbReference type="RefSeq" id="WP_076765124.1">
    <property type="nucleotide sequence ID" value="NZ_MSFI01000011.1"/>
</dbReference>
<dbReference type="STRING" id="1714355.BTO28_08220"/>
<feature type="binding site" evidence="5">
    <location>
        <position position="93"/>
    </location>
    <ligand>
        <name>NAD(+)</name>
        <dbReference type="ChEBI" id="CHEBI:57540"/>
    </ligand>
</feature>
<dbReference type="GO" id="GO:0008691">
    <property type="term" value="F:3-hydroxybutyryl-CoA dehydrogenase activity"/>
    <property type="evidence" value="ECO:0007669"/>
    <property type="project" value="TreeGrafter"/>
</dbReference>
<dbReference type="InterPro" id="IPR036291">
    <property type="entry name" value="NAD(P)-bd_dom_sf"/>
</dbReference>
<dbReference type="InterPro" id="IPR013328">
    <property type="entry name" value="6PGD_dom2"/>
</dbReference>
<name>A0A1V2A8H2_9BACI</name>
<feature type="domain" description="3-hydroxyacyl-CoA dehydrogenase C-terminal" evidence="6">
    <location>
        <begin position="187"/>
        <end position="284"/>
    </location>
</feature>
<keyword evidence="5" id="KW-0520">NAD</keyword>
<dbReference type="PANTHER" id="PTHR48075">
    <property type="entry name" value="3-HYDROXYACYL-COA DEHYDROGENASE FAMILY PROTEIN"/>
    <property type="match status" value="1"/>
</dbReference>
<dbReference type="FunFam" id="3.40.50.720:FF:000009">
    <property type="entry name" value="Fatty oxidation complex, alpha subunit"/>
    <property type="match status" value="1"/>
</dbReference>
<comment type="similarity">
    <text evidence="2">Belongs to the 3-hydroxyacyl-CoA dehydrogenase family.</text>
</comment>
<evidence type="ECO:0000259" key="7">
    <source>
        <dbReference type="Pfam" id="PF02737"/>
    </source>
</evidence>
<evidence type="ECO:0000256" key="2">
    <source>
        <dbReference type="ARBA" id="ARBA00009463"/>
    </source>
</evidence>
<dbReference type="GO" id="GO:0006635">
    <property type="term" value="P:fatty acid beta-oxidation"/>
    <property type="evidence" value="ECO:0007669"/>
    <property type="project" value="TreeGrafter"/>
</dbReference>
<protein>
    <submittedName>
        <fullName evidence="8">3-hydroxybutyryl-CoA dehydrogenase</fullName>
    </submittedName>
</protein>
<evidence type="ECO:0000256" key="5">
    <source>
        <dbReference type="PIRSR" id="PIRSR000105-2"/>
    </source>
</evidence>
<reference evidence="8 9" key="1">
    <citation type="submission" date="2016-12" db="EMBL/GenBank/DDBJ databases">
        <title>Domibacillus sp. SAB 38T whole genome sequencing.</title>
        <authorList>
            <person name="Verma A."/>
            <person name="Ojha A.K."/>
            <person name="Krishnamurthi S."/>
        </authorList>
    </citation>
    <scope>NUCLEOTIDE SEQUENCE [LARGE SCALE GENOMIC DNA]</scope>
    <source>
        <strain evidence="8 9">SAB 38</strain>
    </source>
</reference>
<keyword evidence="3" id="KW-0560">Oxidoreductase</keyword>
<dbReference type="GO" id="GO:0070403">
    <property type="term" value="F:NAD+ binding"/>
    <property type="evidence" value="ECO:0007669"/>
    <property type="project" value="InterPro"/>
</dbReference>
<comment type="pathway">
    <text evidence="1">Lipid metabolism; butanoate metabolism.</text>
</comment>
<dbReference type="AlphaFoldDB" id="A0A1V2A8H2"/>
<dbReference type="SUPFAM" id="SSF48179">
    <property type="entry name" value="6-phosphogluconate dehydrogenase C-terminal domain-like"/>
    <property type="match status" value="1"/>
</dbReference>
<evidence type="ECO:0000256" key="4">
    <source>
        <dbReference type="PIRSR" id="PIRSR000105-1"/>
    </source>
</evidence>
<sequence>MKKDISIGVIGSGTMGSGIAQITAKHQLNVLLFDVEKDVLSSNIKRIHSRFDRLVEKGKMSEDECEDAKKNILPTTKLEEMADCAFVIEAAPEKIDVKKEIFKKLDEVCGEHTILATNTSSFSVTEIGSITNRPDRVAGMHFFNPVPLMPLVEIVKGEKTSQQTIDLLVDLGELVNKLPVTCKDTPGFIVNRVARPYYNEALKISNERLASIEQIDKIMKVSGGFKMGPFELQDLIGIDINYTTTESVYGGFFGDSRFRPSYDQQRKVQAGTLGKKSGGGFYNYEA</sequence>
<comment type="caution">
    <text evidence="8">The sequence shown here is derived from an EMBL/GenBank/DDBJ whole genome shotgun (WGS) entry which is preliminary data.</text>
</comment>
<dbReference type="PANTHER" id="PTHR48075:SF5">
    <property type="entry name" value="3-HYDROXYBUTYRYL-COA DEHYDROGENASE"/>
    <property type="match status" value="1"/>
</dbReference>
<dbReference type="Gene3D" id="3.40.50.720">
    <property type="entry name" value="NAD(P)-binding Rossmann-like Domain"/>
    <property type="match status" value="1"/>
</dbReference>
<evidence type="ECO:0000256" key="1">
    <source>
        <dbReference type="ARBA" id="ARBA00005086"/>
    </source>
</evidence>